<name>A0A8T1WLK1_9STRA</name>
<keyword evidence="2" id="KW-1185">Reference proteome</keyword>
<dbReference type="PANTHER" id="PTHR13510:SF44">
    <property type="entry name" value="RABENOSYN-5"/>
    <property type="match status" value="1"/>
</dbReference>
<dbReference type="PANTHER" id="PTHR13510">
    <property type="entry name" value="FYVE-FINGER-CONTAINING RAB5 EFFECTOR PROTEIN RABENOSYN-5-RELATED"/>
    <property type="match status" value="1"/>
</dbReference>
<dbReference type="EMBL" id="JAGDFL010000237">
    <property type="protein sequence ID" value="KAG7394902.1"/>
    <property type="molecule type" value="Genomic_DNA"/>
</dbReference>
<gene>
    <name evidence="1" type="ORF">PHYBOEH_004494</name>
</gene>
<evidence type="ECO:0008006" key="3">
    <source>
        <dbReference type="Google" id="ProtNLM"/>
    </source>
</evidence>
<proteinExistence type="predicted"/>
<reference evidence="1" key="1">
    <citation type="submission" date="2021-02" db="EMBL/GenBank/DDBJ databases">
        <authorList>
            <person name="Palmer J.M."/>
        </authorList>
    </citation>
    <scope>NUCLEOTIDE SEQUENCE</scope>
    <source>
        <strain evidence="1">SCRP23</strain>
    </source>
</reference>
<evidence type="ECO:0000313" key="2">
    <source>
        <dbReference type="Proteomes" id="UP000693981"/>
    </source>
</evidence>
<evidence type="ECO:0000313" key="1">
    <source>
        <dbReference type="EMBL" id="KAG7394902.1"/>
    </source>
</evidence>
<dbReference type="AlphaFoldDB" id="A0A8T1WLK1"/>
<comment type="caution">
    <text evidence="1">The sequence shown here is derived from an EMBL/GenBank/DDBJ whole genome shotgun (WGS) entry which is preliminary data.</text>
</comment>
<organism evidence="1 2">
    <name type="scientific">Phytophthora boehmeriae</name>
    <dbReference type="NCBI Taxonomy" id="109152"/>
    <lineage>
        <taxon>Eukaryota</taxon>
        <taxon>Sar</taxon>
        <taxon>Stramenopiles</taxon>
        <taxon>Oomycota</taxon>
        <taxon>Peronosporomycetes</taxon>
        <taxon>Peronosporales</taxon>
        <taxon>Peronosporaceae</taxon>
        <taxon>Phytophthora</taxon>
    </lineage>
</organism>
<sequence length="434" mass="48104">MTLVDEVYPPRPFRLNVGGANALEMLADQLVAETLVASDDFIARGRLVDKAQWKAVKHRNNMAAYRARKRSSSIFRRDRIASDMTEAVAASPQLPKFLTTNDRNAMAGFPSMTFLDDDGSDDELLDEASYVSSSQQNELEKAIPSGVPMVFCTGIVPGTIEDAALGFFADTEARSRVRNSSTKEVVVDDVRILARIHGPTEDDPFRFLGIKWCAHSTAGAAGHFIKSRDYLVIESTGIALDARGNRFCYMLNHSIEQQEVPDFKKFGHVRMTFSACHIMRPCDTAGQIEIFSRGFMDTNGIIAERMCTYMYCDGLMSVPLTVEDAYAKKLTWLLHAQQNNDSGRLCPPLDISDSCRCCKNKLLTGFAKLLESNAMCYLCRHSICRKCTVKKEVSLDVSGPGQLAKRTMDFCVSCYLEGKNLSAWQVGIALLSAS</sequence>
<dbReference type="OrthoDB" id="114078at2759"/>
<accession>A0A8T1WLK1</accession>
<protein>
    <recommendedName>
        <fullName evidence="3">FYVE-type domain-containing protein</fullName>
    </recommendedName>
</protein>
<dbReference type="InterPro" id="IPR052727">
    <property type="entry name" value="Rab4/Rab5_effector"/>
</dbReference>
<dbReference type="Proteomes" id="UP000693981">
    <property type="component" value="Unassembled WGS sequence"/>
</dbReference>